<evidence type="ECO:0000313" key="4">
    <source>
        <dbReference type="Proteomes" id="UP000711996"/>
    </source>
</evidence>
<organism evidence="3 4">
    <name type="scientific">Colletotrichum siamense</name>
    <name type="common">Anthracnose fungus</name>
    <dbReference type="NCBI Taxonomy" id="690259"/>
    <lineage>
        <taxon>Eukaryota</taxon>
        <taxon>Fungi</taxon>
        <taxon>Dikarya</taxon>
        <taxon>Ascomycota</taxon>
        <taxon>Pezizomycotina</taxon>
        <taxon>Sordariomycetes</taxon>
        <taxon>Hypocreomycetidae</taxon>
        <taxon>Glomerellales</taxon>
        <taxon>Glomerellaceae</taxon>
        <taxon>Colletotrichum</taxon>
        <taxon>Colletotrichum gloeosporioides species complex</taxon>
    </lineage>
</organism>
<accession>A0A9P5EM86</accession>
<feature type="transmembrane region" description="Helical" evidence="1">
    <location>
        <begin position="86"/>
        <end position="105"/>
    </location>
</feature>
<reference evidence="3" key="1">
    <citation type="submission" date="2019-06" db="EMBL/GenBank/DDBJ databases">
        <authorList>
            <person name="Gan P."/>
            <person name="Shirasu K."/>
        </authorList>
    </citation>
    <scope>NUCLEOTIDE SEQUENCE [LARGE SCALE GENOMIC DNA]</scope>
    <source>
        <strain evidence="3">CAD2</strain>
    </source>
</reference>
<dbReference type="OrthoDB" id="5429634at2759"/>
<evidence type="ECO:0000313" key="3">
    <source>
        <dbReference type="EMBL" id="KAF4853904.1"/>
    </source>
</evidence>
<dbReference type="PANTHER" id="PTHR35395">
    <property type="entry name" value="DUF6536 DOMAIN-CONTAINING PROTEIN"/>
    <property type="match status" value="1"/>
</dbReference>
<keyword evidence="1" id="KW-0812">Transmembrane</keyword>
<dbReference type="PANTHER" id="PTHR35395:SF1">
    <property type="entry name" value="DUF6536 DOMAIN-CONTAINING PROTEIN"/>
    <property type="match status" value="1"/>
</dbReference>
<dbReference type="EMBL" id="QPMT01000034">
    <property type="protein sequence ID" value="KAF4853904.1"/>
    <property type="molecule type" value="Genomic_DNA"/>
</dbReference>
<keyword evidence="4" id="KW-1185">Reference proteome</keyword>
<name>A0A9P5EM86_COLSI</name>
<keyword evidence="1" id="KW-0472">Membrane</keyword>
<dbReference type="Proteomes" id="UP000711996">
    <property type="component" value="Unassembled WGS sequence"/>
</dbReference>
<proteinExistence type="predicted"/>
<evidence type="ECO:0000256" key="1">
    <source>
        <dbReference type="SAM" id="Phobius"/>
    </source>
</evidence>
<gene>
    <name evidence="3" type="ORF">CGCSCA2_v009742</name>
</gene>
<protein>
    <recommendedName>
        <fullName evidence="2">DUF6536 domain-containing protein</fullName>
    </recommendedName>
</protein>
<keyword evidence="1" id="KW-1133">Transmembrane helix</keyword>
<sequence length="115" mass="13275">MTKEAPNGIGVIWEGQKTKVKIWNTVLHIVINIISTILLCGSNYCMQCLVAPTRGELDQAHAEKRWLDIGTPSIRNFRRISWRKKLLWTLLAISSLPLHLLYTVVPHDQWLFELI</sequence>
<feature type="domain" description="DUF6536" evidence="2">
    <location>
        <begin position="6"/>
        <end position="102"/>
    </location>
</feature>
<dbReference type="InterPro" id="IPR046623">
    <property type="entry name" value="DUF6536"/>
</dbReference>
<comment type="caution">
    <text evidence="3">The sequence shown here is derived from an EMBL/GenBank/DDBJ whole genome shotgun (WGS) entry which is preliminary data.</text>
</comment>
<evidence type="ECO:0000259" key="2">
    <source>
        <dbReference type="Pfam" id="PF20163"/>
    </source>
</evidence>
<dbReference type="Pfam" id="PF20163">
    <property type="entry name" value="DUF6536"/>
    <property type="match status" value="1"/>
</dbReference>
<dbReference type="AlphaFoldDB" id="A0A9P5EM86"/>